<organism evidence="1 2">
    <name type="scientific">Pocillopora damicornis</name>
    <name type="common">Cauliflower coral</name>
    <name type="synonym">Millepora damicornis</name>
    <dbReference type="NCBI Taxonomy" id="46731"/>
    <lineage>
        <taxon>Eukaryota</taxon>
        <taxon>Metazoa</taxon>
        <taxon>Cnidaria</taxon>
        <taxon>Anthozoa</taxon>
        <taxon>Hexacorallia</taxon>
        <taxon>Scleractinia</taxon>
        <taxon>Astrocoeniina</taxon>
        <taxon>Pocilloporidae</taxon>
        <taxon>Pocillopora</taxon>
    </lineage>
</organism>
<keyword evidence="2" id="KW-1185">Reference proteome</keyword>
<evidence type="ECO:0000313" key="1">
    <source>
        <dbReference type="EMBL" id="RMX40038.1"/>
    </source>
</evidence>
<accession>A0A3M6TFC9</accession>
<evidence type="ECO:0000313" key="2">
    <source>
        <dbReference type="Proteomes" id="UP000275408"/>
    </source>
</evidence>
<name>A0A3M6TFC9_POCDA</name>
<sequence length="82" mass="9296">MKLIPKCQQVWGIELIGVWSPIKVLHSENEIIADTSIVLAKDFVDLTKLELYAVLMGMWLCGSLAFPTPKHAWFITQLTLKI</sequence>
<reference evidence="1 2" key="1">
    <citation type="journal article" date="2018" name="Sci. Rep.">
        <title>Comparative analysis of the Pocillopora damicornis genome highlights role of immune system in coral evolution.</title>
        <authorList>
            <person name="Cunning R."/>
            <person name="Bay R.A."/>
            <person name="Gillette P."/>
            <person name="Baker A.C."/>
            <person name="Traylor-Knowles N."/>
        </authorList>
    </citation>
    <scope>NUCLEOTIDE SEQUENCE [LARGE SCALE GENOMIC DNA]</scope>
    <source>
        <strain evidence="1">RSMAS</strain>
        <tissue evidence="1">Whole animal</tissue>
    </source>
</reference>
<comment type="caution">
    <text evidence="1">The sequence shown here is derived from an EMBL/GenBank/DDBJ whole genome shotgun (WGS) entry which is preliminary data.</text>
</comment>
<dbReference type="Proteomes" id="UP000275408">
    <property type="component" value="Unassembled WGS sequence"/>
</dbReference>
<proteinExistence type="predicted"/>
<dbReference type="EMBL" id="RCHS01003687">
    <property type="protein sequence ID" value="RMX40038.1"/>
    <property type="molecule type" value="Genomic_DNA"/>
</dbReference>
<protein>
    <submittedName>
        <fullName evidence="1">Uncharacterized protein</fullName>
    </submittedName>
</protein>
<gene>
    <name evidence="1" type="ORF">pdam_00002218</name>
</gene>
<dbReference type="AlphaFoldDB" id="A0A3M6TFC9"/>